<proteinExistence type="inferred from homology"/>
<dbReference type="RefSeq" id="WP_078498667.1">
    <property type="nucleotide sequence ID" value="NZ_MSZX01000004.1"/>
</dbReference>
<keyword evidence="6 14" id="KW-0378">Hydrolase</keyword>
<comment type="cofactor">
    <cofactor evidence="14">
        <name>[4Fe-4S] cluster</name>
        <dbReference type="ChEBI" id="CHEBI:49883"/>
    </cofactor>
    <text evidence="14">Binds 1 [4Fe-4S] cluster.</text>
</comment>
<dbReference type="Gene3D" id="6.10.140.1030">
    <property type="match status" value="1"/>
</dbReference>
<evidence type="ECO:0000256" key="4">
    <source>
        <dbReference type="ARBA" id="ARBA00022741"/>
    </source>
</evidence>
<dbReference type="EMBL" id="MSZX01000004">
    <property type="protein sequence ID" value="OPA78399.1"/>
    <property type="molecule type" value="Genomic_DNA"/>
</dbReference>
<dbReference type="GO" id="GO:0003690">
    <property type="term" value="F:double-stranded DNA binding"/>
    <property type="evidence" value="ECO:0007669"/>
    <property type="project" value="UniProtKB-UniRule"/>
</dbReference>
<dbReference type="InterPro" id="IPR038726">
    <property type="entry name" value="PDDEXK_AddAB-type"/>
</dbReference>
<keyword evidence="12 14" id="KW-0238">DNA-binding</keyword>
<keyword evidence="4 14" id="KW-0547">Nucleotide-binding</keyword>
<evidence type="ECO:0000256" key="12">
    <source>
        <dbReference type="ARBA" id="ARBA00023125"/>
    </source>
</evidence>
<dbReference type="InterPro" id="IPR014140">
    <property type="entry name" value="DNA_helicase_suAddB"/>
</dbReference>
<dbReference type="AlphaFoldDB" id="A0A1T2XEU0"/>
<evidence type="ECO:0000256" key="7">
    <source>
        <dbReference type="ARBA" id="ARBA00022806"/>
    </source>
</evidence>
<comment type="caution">
    <text evidence="16">The sequence shown here is derived from an EMBL/GenBank/DDBJ whole genome shotgun (WGS) entry which is preliminary data.</text>
</comment>
<feature type="binding site" evidence="14">
    <location>
        <position position="1135"/>
    </location>
    <ligand>
        <name>[4Fe-4S] cluster</name>
        <dbReference type="ChEBI" id="CHEBI:49883"/>
    </ligand>
</feature>
<evidence type="ECO:0000256" key="9">
    <source>
        <dbReference type="ARBA" id="ARBA00022840"/>
    </source>
</evidence>
<dbReference type="GO" id="GO:0046872">
    <property type="term" value="F:metal ion binding"/>
    <property type="evidence" value="ECO:0007669"/>
    <property type="project" value="UniProtKB-KW"/>
</dbReference>
<dbReference type="Pfam" id="PF21445">
    <property type="entry name" value="ADDB_N"/>
    <property type="match status" value="1"/>
</dbReference>
<evidence type="ECO:0000256" key="1">
    <source>
        <dbReference type="ARBA" id="ARBA00022485"/>
    </source>
</evidence>
<dbReference type="GO" id="GO:0005524">
    <property type="term" value="F:ATP binding"/>
    <property type="evidence" value="ECO:0007669"/>
    <property type="project" value="UniProtKB-UniRule"/>
</dbReference>
<comment type="function">
    <text evidence="14">The heterodimer acts as both an ATP-dependent DNA helicase and an ATP-dependent, dual-direction single-stranded exonuclease. Recognizes the chi site generating a DNA molecule suitable for the initiation of homologous recombination. The AddB subunit has 5' -&gt; 3' nuclease activity but not helicase activity.</text>
</comment>
<gene>
    <name evidence="14" type="primary">addB</name>
    <name evidence="16" type="ORF">BVG16_10985</name>
</gene>
<dbReference type="HAMAP" id="MF_01452">
    <property type="entry name" value="AddB_type1"/>
    <property type="match status" value="1"/>
</dbReference>
<evidence type="ECO:0000259" key="15">
    <source>
        <dbReference type="PROSITE" id="PS51217"/>
    </source>
</evidence>
<comment type="subunit">
    <text evidence="14">Heterodimer of AddA and AddB.</text>
</comment>
<evidence type="ECO:0000313" key="17">
    <source>
        <dbReference type="Proteomes" id="UP000190188"/>
    </source>
</evidence>
<evidence type="ECO:0000256" key="5">
    <source>
        <dbReference type="ARBA" id="ARBA00022763"/>
    </source>
</evidence>
<keyword evidence="10 14" id="KW-0408">Iron</keyword>
<keyword evidence="13 14" id="KW-0234">DNA repair</keyword>
<dbReference type="Pfam" id="PF12705">
    <property type="entry name" value="PDDEXK_1"/>
    <property type="match status" value="1"/>
</dbReference>
<keyword evidence="11 14" id="KW-0411">Iron-sulfur</keyword>
<keyword evidence="5 14" id="KW-0227">DNA damage</keyword>
<keyword evidence="3 14" id="KW-0479">Metal-binding</keyword>
<sequence length="1180" mass="134857">MSIQFIIGRSGSGKTYSILNQVRDKLRQQPEGPPLIIIVPEQGTFQVEHAIVSSPDVQGMIRGQVLSFRRLAFRIMQERGGTALLPIDDDGKKMLLYKIIHRQQEALKLFGKSADQLGFVDKLNELYNEFKRYCLDVTQLDQHLQFASQHMSGQSLMQDKLHDITSIYREFEDTLANHYVDSEHYLELLASGIPDSTYIRDAEIWIDGFHGFTPQEYQVLEQLIQHAKKVTVTCCVDKTYDDGLPPHELELFHPTATTYMQVRALAEQCNVAVEASVVLDSTPLPRFQKSPMLSHLERGYDRRKPMKLADKSILNPEDPACGVSLYGAVNRRAEVEGVVREMLRLAREKQVRWREMAIMVRNTADYEELITTVFRDHGIPYFLDQKRNVLHHPLVEFIRSSLEIVQNHWRYDAVFRCIKTDFLLSEDGRIGRHEMDMLENYVLATGIQGSRWTDGKPWRKMHSISLDPSEAPAEEAEQELRTDDVLEQCRLQIVQPLHAFEKALRHATNVRGMCEAVYSLLVRIQAADRLDRMSHRETVAGQPVRAKEHRQLWGNVIDLLDQIVEMMGDEELSVELFTGVVETGLESIKLALVPAALDQVLIGSMDRTRSGHIRYCFMMGVNDGVIPARAIEDGVLTEQERERLAEIGLQLAPGIRRKLLDERFIIYNALTTPSEHLWVSYPLADEEGKTMLPSELMRHLRTIFPGIQERLLSGEPHPLQTPEEQLSYIAHPERTLSYLIVQLRQWRRGLDIADFWWQVFDWFANQPAWQPKLQMLLQSLFYKNDAASLEAQTSRKLYGTHLKSSVSRMEKYVSCPFAHFASHGLRLKERQLFRLEAPDIGQLFHAALSQMAMQFKAEDRHWSDLTPEECRFEAEKIVETLTPRLQGEILLSSKRFGYIARKLKDIVGRAAAILGEHARRGSFEPIGLELDFGPDKPLPSLQFTLDNGCTMEIVGRIDRVDKADGDKGVMLRVIDYKSSQTDLKLHEVYYGLSLQMLTYLDVLLTNAEVWLGEKAFPAGTLYFHVHNPLLQASNGLTRDQAEDQMLKRFKMKGLLLADREVVSLMDAPLEKGYSQVLPVAVKADGGFYSNASVATMEQWDTLRSAVRSTIRHIGTDITNGEVAIEPYKIAQSTACDHCSYKPVCQFDELVEGNHFKKLSKPKKDDVWHLLEEKGGVMDHE</sequence>
<dbReference type="GO" id="GO:0004386">
    <property type="term" value="F:helicase activity"/>
    <property type="evidence" value="ECO:0007669"/>
    <property type="project" value="UniProtKB-KW"/>
</dbReference>
<protein>
    <recommendedName>
        <fullName evidence="14">ATP-dependent helicase/deoxyribonuclease subunit B</fullName>
        <ecNumber evidence="14">3.1.-.-</ecNumber>
    </recommendedName>
    <alternativeName>
        <fullName evidence="14">ATP-dependent helicase/nuclease subunit AddB</fullName>
    </alternativeName>
</protein>
<keyword evidence="2 14" id="KW-0540">Nuclease</keyword>
<comment type="miscellaneous">
    <text evidence="14">Despite having conserved helicase domains, this subunit does not have helicase activity.</text>
</comment>
<dbReference type="Gene3D" id="3.40.50.300">
    <property type="entry name" value="P-loop containing nucleotide triphosphate hydrolases"/>
    <property type="match status" value="3"/>
</dbReference>
<dbReference type="EC" id="3.1.-.-" evidence="14"/>
<dbReference type="Gene3D" id="3.90.320.10">
    <property type="match status" value="1"/>
</dbReference>
<feature type="domain" description="UvrD-like helicase C-terminal" evidence="15">
    <location>
        <begin position="291"/>
        <end position="598"/>
    </location>
</feature>
<dbReference type="PROSITE" id="PS51217">
    <property type="entry name" value="UVRD_HELICASE_CTER"/>
    <property type="match status" value="1"/>
</dbReference>
<evidence type="ECO:0000256" key="10">
    <source>
        <dbReference type="ARBA" id="ARBA00023004"/>
    </source>
</evidence>
<dbReference type="STRING" id="1324314.BVG16_10985"/>
<dbReference type="PANTHER" id="PTHR30591">
    <property type="entry name" value="RECBCD ENZYME SUBUNIT RECC"/>
    <property type="match status" value="1"/>
</dbReference>
<keyword evidence="9 14" id="KW-0067">ATP-binding</keyword>
<dbReference type="Proteomes" id="UP000190188">
    <property type="component" value="Unassembled WGS sequence"/>
</dbReference>
<dbReference type="InterPro" id="IPR027417">
    <property type="entry name" value="P-loop_NTPase"/>
</dbReference>
<dbReference type="InterPro" id="IPR011604">
    <property type="entry name" value="PDDEXK-like_dom_sf"/>
</dbReference>
<evidence type="ECO:0000313" key="16">
    <source>
        <dbReference type="EMBL" id="OPA78399.1"/>
    </source>
</evidence>
<dbReference type="NCBIfam" id="TIGR02773">
    <property type="entry name" value="addB_Gpos"/>
    <property type="match status" value="1"/>
</dbReference>
<comment type="cofactor">
    <cofactor evidence="14">
        <name>Mg(2+)</name>
        <dbReference type="ChEBI" id="CHEBI:18420"/>
    </cofactor>
</comment>
<keyword evidence="1 14" id="KW-0004">4Fe-4S</keyword>
<dbReference type="OrthoDB" id="9758506at2"/>
<keyword evidence="8 14" id="KW-0269">Exonuclease</keyword>
<evidence type="ECO:0000256" key="8">
    <source>
        <dbReference type="ARBA" id="ARBA00022839"/>
    </source>
</evidence>
<dbReference type="GO" id="GO:0000724">
    <property type="term" value="P:double-strand break repair via homologous recombination"/>
    <property type="evidence" value="ECO:0007669"/>
    <property type="project" value="UniProtKB-UniRule"/>
</dbReference>
<keyword evidence="7 14" id="KW-0347">Helicase</keyword>
<organism evidence="16 17">
    <name type="scientific">Paenibacillus selenitireducens</name>
    <dbReference type="NCBI Taxonomy" id="1324314"/>
    <lineage>
        <taxon>Bacteria</taxon>
        <taxon>Bacillati</taxon>
        <taxon>Bacillota</taxon>
        <taxon>Bacilli</taxon>
        <taxon>Bacillales</taxon>
        <taxon>Paenibacillaceae</taxon>
        <taxon>Paenibacillus</taxon>
    </lineage>
</organism>
<dbReference type="SUPFAM" id="SSF52540">
    <property type="entry name" value="P-loop containing nucleoside triphosphate hydrolases"/>
    <property type="match status" value="1"/>
</dbReference>
<evidence type="ECO:0000256" key="6">
    <source>
        <dbReference type="ARBA" id="ARBA00022801"/>
    </source>
</evidence>
<dbReference type="InterPro" id="IPR014017">
    <property type="entry name" value="DNA_helicase_UvrD-like_C"/>
</dbReference>
<comment type="similarity">
    <text evidence="14">Belongs to the helicase family. AddB/RexB type 1 subfamily.</text>
</comment>
<dbReference type="GO" id="GO:0051539">
    <property type="term" value="F:4 iron, 4 sulfur cluster binding"/>
    <property type="evidence" value="ECO:0007669"/>
    <property type="project" value="UniProtKB-KW"/>
</dbReference>
<reference evidence="16 17" key="1">
    <citation type="submission" date="2017-01" db="EMBL/GenBank/DDBJ databases">
        <title>Genome analysis of Paenibacillus selenitrireducens ES3-24.</title>
        <authorList>
            <person name="Xu D."/>
            <person name="Yao R."/>
            <person name="Zheng S."/>
        </authorList>
    </citation>
    <scope>NUCLEOTIDE SEQUENCE [LARGE SCALE GENOMIC DNA]</scope>
    <source>
        <strain evidence="16 17">ES3-24</strain>
    </source>
</reference>
<accession>A0A1T2XEU0</accession>
<feature type="binding site" evidence="14">
    <location>
        <position position="1144"/>
    </location>
    <ligand>
        <name>[4Fe-4S] cluster</name>
        <dbReference type="ChEBI" id="CHEBI:49883"/>
    </ligand>
</feature>
<feature type="binding site" evidence="14">
    <location>
        <position position="815"/>
    </location>
    <ligand>
        <name>[4Fe-4S] cluster</name>
        <dbReference type="ChEBI" id="CHEBI:49883"/>
    </ligand>
</feature>
<evidence type="ECO:0000256" key="2">
    <source>
        <dbReference type="ARBA" id="ARBA00022722"/>
    </source>
</evidence>
<feature type="binding site" evidence="14">
    <location>
        <position position="1138"/>
    </location>
    <ligand>
        <name>[4Fe-4S] cluster</name>
        <dbReference type="ChEBI" id="CHEBI:49883"/>
    </ligand>
</feature>
<evidence type="ECO:0000256" key="13">
    <source>
        <dbReference type="ARBA" id="ARBA00023204"/>
    </source>
</evidence>
<evidence type="ECO:0000256" key="14">
    <source>
        <dbReference type="HAMAP-Rule" id="MF_01452"/>
    </source>
</evidence>
<name>A0A1T2XEU0_9BACL</name>
<dbReference type="PANTHER" id="PTHR30591:SF1">
    <property type="entry name" value="RECBCD ENZYME SUBUNIT RECC"/>
    <property type="match status" value="1"/>
</dbReference>
<dbReference type="InterPro" id="IPR049035">
    <property type="entry name" value="ADDB_N"/>
</dbReference>
<evidence type="ECO:0000256" key="3">
    <source>
        <dbReference type="ARBA" id="ARBA00022723"/>
    </source>
</evidence>
<keyword evidence="17" id="KW-1185">Reference proteome</keyword>
<dbReference type="GO" id="GO:0008409">
    <property type="term" value="F:5'-3' exonuclease activity"/>
    <property type="evidence" value="ECO:0007669"/>
    <property type="project" value="UniProtKB-UniRule"/>
</dbReference>
<evidence type="ECO:0000256" key="11">
    <source>
        <dbReference type="ARBA" id="ARBA00023014"/>
    </source>
</evidence>